<evidence type="ECO:0000313" key="2">
    <source>
        <dbReference type="Proteomes" id="UP001152523"/>
    </source>
</evidence>
<organism evidence="1 2">
    <name type="scientific">Cuscuta epithymum</name>
    <dbReference type="NCBI Taxonomy" id="186058"/>
    <lineage>
        <taxon>Eukaryota</taxon>
        <taxon>Viridiplantae</taxon>
        <taxon>Streptophyta</taxon>
        <taxon>Embryophyta</taxon>
        <taxon>Tracheophyta</taxon>
        <taxon>Spermatophyta</taxon>
        <taxon>Magnoliopsida</taxon>
        <taxon>eudicotyledons</taxon>
        <taxon>Gunneridae</taxon>
        <taxon>Pentapetalae</taxon>
        <taxon>asterids</taxon>
        <taxon>lamiids</taxon>
        <taxon>Solanales</taxon>
        <taxon>Convolvulaceae</taxon>
        <taxon>Cuscuteae</taxon>
        <taxon>Cuscuta</taxon>
        <taxon>Cuscuta subgen. Cuscuta</taxon>
    </lineage>
</organism>
<dbReference type="EMBL" id="CAMAPF010000012">
    <property type="protein sequence ID" value="CAH9066402.1"/>
    <property type="molecule type" value="Genomic_DNA"/>
</dbReference>
<sequence length="177" mass="20252">MSGALTSLCRVTRVRTFPSNSFYARFLPRFSCDICAMKLLEYTSQAFSPINDFLRHVNLGAHSLKGSFQAYSCKNTKKEKKLSLSLENENLLNARDSEKGFPKFGAMHMDCIGNLVVVNVNGMDNDSLTSAKVMDEFMNSTKRIVDSWWIIFSDNIMLIDETRLEFEAMLEIRRRIP</sequence>
<gene>
    <name evidence="1" type="ORF">CEPIT_LOCUS2422</name>
</gene>
<name>A0AAV0C558_9ASTE</name>
<reference evidence="1" key="1">
    <citation type="submission" date="2022-07" db="EMBL/GenBank/DDBJ databases">
        <authorList>
            <person name="Macas J."/>
            <person name="Novak P."/>
            <person name="Neumann P."/>
        </authorList>
    </citation>
    <scope>NUCLEOTIDE SEQUENCE</scope>
</reference>
<dbReference type="AlphaFoldDB" id="A0AAV0C558"/>
<accession>A0AAV0C558</accession>
<comment type="caution">
    <text evidence="1">The sequence shown here is derived from an EMBL/GenBank/DDBJ whole genome shotgun (WGS) entry which is preliminary data.</text>
</comment>
<proteinExistence type="predicted"/>
<keyword evidence="2" id="KW-1185">Reference proteome</keyword>
<evidence type="ECO:0000313" key="1">
    <source>
        <dbReference type="EMBL" id="CAH9066402.1"/>
    </source>
</evidence>
<dbReference type="Proteomes" id="UP001152523">
    <property type="component" value="Unassembled WGS sequence"/>
</dbReference>
<protein>
    <submittedName>
        <fullName evidence="1">Uncharacterized protein</fullName>
    </submittedName>
</protein>